<comment type="caution">
    <text evidence="2">The sequence shown here is derived from an EMBL/GenBank/DDBJ whole genome shotgun (WGS) entry which is preliminary data.</text>
</comment>
<dbReference type="AlphaFoldDB" id="A0A7Y7WBW9"/>
<dbReference type="Proteomes" id="UP000582981">
    <property type="component" value="Unassembled WGS sequence"/>
</dbReference>
<organism evidence="2 3">
    <name type="scientific">Pseudomonas gingeri</name>
    <dbReference type="NCBI Taxonomy" id="117681"/>
    <lineage>
        <taxon>Bacteria</taxon>
        <taxon>Pseudomonadati</taxon>
        <taxon>Pseudomonadota</taxon>
        <taxon>Gammaproteobacteria</taxon>
        <taxon>Pseudomonadales</taxon>
        <taxon>Pseudomonadaceae</taxon>
        <taxon>Pseudomonas</taxon>
    </lineage>
</organism>
<dbReference type="InterPro" id="IPR052517">
    <property type="entry name" value="GlcG_carb_metab_protein"/>
</dbReference>
<keyword evidence="1" id="KW-0732">Signal</keyword>
<name>A0A7Y7WBW9_9PSED</name>
<protein>
    <submittedName>
        <fullName evidence="2">Heme-binding protein</fullName>
    </submittedName>
</protein>
<evidence type="ECO:0000256" key="1">
    <source>
        <dbReference type="SAM" id="SignalP"/>
    </source>
</evidence>
<feature type="signal peptide" evidence="1">
    <location>
        <begin position="1"/>
        <end position="22"/>
    </location>
</feature>
<evidence type="ECO:0000313" key="3">
    <source>
        <dbReference type="Proteomes" id="UP000582981"/>
    </source>
</evidence>
<feature type="chain" id="PRO_5031186751" evidence="1">
    <location>
        <begin position="23"/>
        <end position="165"/>
    </location>
</feature>
<reference evidence="2 3" key="1">
    <citation type="submission" date="2020-04" db="EMBL/GenBank/DDBJ databases">
        <title>Molecular characterization of pseudomonads from Agaricus bisporus reveal novel blotch 2 pathogens in Western Europe.</title>
        <authorList>
            <person name="Taparia T."/>
            <person name="Krijger M."/>
            <person name="Haynes E."/>
            <person name="Elpinstone J.G."/>
            <person name="Noble R."/>
            <person name="Van Der Wolf J."/>
        </authorList>
    </citation>
    <scope>NUCLEOTIDE SEQUENCE [LARGE SCALE GENOMIC DNA]</scope>
    <source>
        <strain evidence="2 3">F1001</strain>
    </source>
</reference>
<proteinExistence type="predicted"/>
<dbReference type="SUPFAM" id="SSF143744">
    <property type="entry name" value="GlcG-like"/>
    <property type="match status" value="1"/>
</dbReference>
<dbReference type="Gene3D" id="3.30.450.150">
    <property type="entry name" value="Haem-degrading domain"/>
    <property type="match status" value="1"/>
</dbReference>
<dbReference type="PANTHER" id="PTHR34309">
    <property type="entry name" value="SLR1406 PROTEIN"/>
    <property type="match status" value="1"/>
</dbReference>
<dbReference type="EMBL" id="JACAPU010000011">
    <property type="protein sequence ID" value="NWB46540.1"/>
    <property type="molecule type" value="Genomic_DNA"/>
</dbReference>
<dbReference type="Pfam" id="PF03928">
    <property type="entry name" value="HbpS-like"/>
    <property type="match status" value="1"/>
</dbReference>
<gene>
    <name evidence="2" type="ORF">HX829_08535</name>
</gene>
<accession>A0A7Y7WBW9</accession>
<dbReference type="InterPro" id="IPR005624">
    <property type="entry name" value="PduO/GlcC-like"/>
</dbReference>
<evidence type="ECO:0000313" key="2">
    <source>
        <dbReference type="EMBL" id="NWB46540.1"/>
    </source>
</evidence>
<dbReference type="PANTHER" id="PTHR34309:SF1">
    <property type="entry name" value="PROTEIN GLCG"/>
    <property type="match status" value="1"/>
</dbReference>
<dbReference type="RefSeq" id="WP_100943843.1">
    <property type="nucleotide sequence ID" value="NZ_JACAPU010000011.1"/>
</dbReference>
<dbReference type="InterPro" id="IPR038084">
    <property type="entry name" value="PduO/GlcC-like_sf"/>
</dbReference>
<sequence>MRVKSLIPLFCACLSLPLVAMADSSPSIAHKAILDLELARTLVKAAEQTATAKGWPCAIVVVDDGGWPILGERMNDTPVVAGIQLAEGKARTSALFKRPSGDLENAVNGGRQAALSAGLVMMKGAQPIRLEGQVIGAIGISADTPAHDDEIALAAIAALASQAQP</sequence>